<dbReference type="Gene3D" id="2.40.420.20">
    <property type="match status" value="1"/>
</dbReference>
<evidence type="ECO:0000313" key="6">
    <source>
        <dbReference type="Proteomes" id="UP000702544"/>
    </source>
</evidence>
<dbReference type="Gene3D" id="2.40.30.170">
    <property type="match status" value="1"/>
</dbReference>
<dbReference type="PANTHER" id="PTHR30469:SF15">
    <property type="entry name" value="HLYD FAMILY OF SECRETION PROTEINS"/>
    <property type="match status" value="1"/>
</dbReference>
<evidence type="ECO:0000256" key="1">
    <source>
        <dbReference type="ARBA" id="ARBA00009477"/>
    </source>
</evidence>
<feature type="domain" description="Multidrug resistance protein MdtA-like C-terminal permuted SH3" evidence="4">
    <location>
        <begin position="286"/>
        <end position="351"/>
    </location>
</feature>
<dbReference type="PANTHER" id="PTHR30469">
    <property type="entry name" value="MULTIDRUG RESISTANCE PROTEIN MDTA"/>
    <property type="match status" value="1"/>
</dbReference>
<dbReference type="FunFam" id="2.40.30.170:FF:000010">
    <property type="entry name" value="Efflux RND transporter periplasmic adaptor subunit"/>
    <property type="match status" value="1"/>
</dbReference>
<feature type="coiled-coil region" evidence="2">
    <location>
        <begin position="110"/>
        <end position="137"/>
    </location>
</feature>
<reference evidence="5 6" key="1">
    <citation type="submission" date="2020-01" db="EMBL/GenBank/DDBJ databases">
        <title>Genomes assembled from Gulf of Kutch pelagic sediment metagenomes.</title>
        <authorList>
            <person name="Chandrashekar M."/>
            <person name="Mahajan M.S."/>
            <person name="Dave K.J."/>
            <person name="Vatsa P."/>
            <person name="Nathani N.M."/>
        </authorList>
    </citation>
    <scope>NUCLEOTIDE SEQUENCE [LARGE SCALE GENOMIC DNA]</scope>
    <source>
        <strain evidence="5">KS3-K002</strain>
    </source>
</reference>
<dbReference type="Gene3D" id="1.10.287.470">
    <property type="entry name" value="Helix hairpin bin"/>
    <property type="match status" value="1"/>
</dbReference>
<dbReference type="Gene3D" id="2.40.50.100">
    <property type="match status" value="1"/>
</dbReference>
<accession>A0AAE4ZC37</accession>
<dbReference type="InterPro" id="IPR006143">
    <property type="entry name" value="RND_pump_MFP"/>
</dbReference>
<dbReference type="InterPro" id="IPR058627">
    <property type="entry name" value="MdtA-like_C"/>
</dbReference>
<dbReference type="AlphaFoldDB" id="A0AAE4ZC37"/>
<gene>
    <name evidence="5" type="ORF">GWO12_14700</name>
</gene>
<dbReference type="SUPFAM" id="SSF111369">
    <property type="entry name" value="HlyD-like secretion proteins"/>
    <property type="match status" value="1"/>
</dbReference>
<protein>
    <submittedName>
        <fullName evidence="5">Efflux RND transporter periplasmic adaptor subunit</fullName>
    </submittedName>
</protein>
<comment type="caution">
    <text evidence="5">The sequence shown here is derived from an EMBL/GenBank/DDBJ whole genome shotgun (WGS) entry which is preliminary data.</text>
</comment>
<evidence type="ECO:0000313" key="5">
    <source>
        <dbReference type="EMBL" id="NIR76341.1"/>
    </source>
</evidence>
<dbReference type="EMBL" id="JAACAK010000120">
    <property type="protein sequence ID" value="NIR76341.1"/>
    <property type="molecule type" value="Genomic_DNA"/>
</dbReference>
<dbReference type="GO" id="GO:0015562">
    <property type="term" value="F:efflux transmembrane transporter activity"/>
    <property type="evidence" value="ECO:0007669"/>
    <property type="project" value="TreeGrafter"/>
</dbReference>
<dbReference type="PROSITE" id="PS51257">
    <property type="entry name" value="PROKAR_LIPOPROTEIN"/>
    <property type="match status" value="1"/>
</dbReference>
<proteinExistence type="inferred from homology"/>
<dbReference type="Proteomes" id="UP000702544">
    <property type="component" value="Unassembled WGS sequence"/>
</dbReference>
<dbReference type="GO" id="GO:1990281">
    <property type="term" value="C:efflux pump complex"/>
    <property type="evidence" value="ECO:0007669"/>
    <property type="project" value="TreeGrafter"/>
</dbReference>
<evidence type="ECO:0000259" key="4">
    <source>
        <dbReference type="Pfam" id="PF25967"/>
    </source>
</evidence>
<name>A0AAE4ZC37_9BACT</name>
<dbReference type="NCBIfam" id="TIGR01730">
    <property type="entry name" value="RND_mfp"/>
    <property type="match status" value="1"/>
</dbReference>
<evidence type="ECO:0000259" key="3">
    <source>
        <dbReference type="Pfam" id="PF25954"/>
    </source>
</evidence>
<dbReference type="Pfam" id="PF25967">
    <property type="entry name" value="RND-MFP_C"/>
    <property type="match status" value="1"/>
</dbReference>
<dbReference type="InterPro" id="IPR058792">
    <property type="entry name" value="Beta-barrel_RND_2"/>
</dbReference>
<feature type="domain" description="CusB-like beta-barrel" evidence="3">
    <location>
        <begin position="210"/>
        <end position="280"/>
    </location>
</feature>
<sequence>MIERIRKVESKAALAAAVAATLTAGCAPSGQEGEAAEAAESFVKVVNVEVSTIELSDFTTYIRLTGEVEALNDVTVSAEESGAIERFYVEKGERLRLGQPIAKIRDNVLAAQVREAEAAAKLAAERYERQRRLWEDEGIGSEIAYLETKYQAELQAARLETLEARLERTVIAAPVRGIFDERLVEVGEMVAPGTPVARVVDIDRVKVVGGVPERYATAVTVGDPARISLEVFGGEEFQGVIEFVGSTVDPRNRTFPIEIVIDNPERLLKPRMVATVEIANDRLQEVVVIPQTAVLRTEDGYQALVVAREGGEGNGELFARARRLELGASYNNLVVVKTGLSLGDRLIVVGQQIVEPGDRVRIVNAAELAADGS</sequence>
<keyword evidence="2" id="KW-0175">Coiled coil</keyword>
<evidence type="ECO:0000256" key="2">
    <source>
        <dbReference type="SAM" id="Coils"/>
    </source>
</evidence>
<dbReference type="Pfam" id="PF25954">
    <property type="entry name" value="Beta-barrel_RND_2"/>
    <property type="match status" value="1"/>
</dbReference>
<comment type="similarity">
    <text evidence="1">Belongs to the membrane fusion protein (MFP) (TC 8.A.1) family.</text>
</comment>
<organism evidence="5 6">
    <name type="scientific">Candidatus Kutchimonas denitrificans</name>
    <dbReference type="NCBI Taxonomy" id="3056748"/>
    <lineage>
        <taxon>Bacteria</taxon>
        <taxon>Pseudomonadati</taxon>
        <taxon>Gemmatimonadota</taxon>
        <taxon>Gemmatimonadia</taxon>
        <taxon>Candidatus Palauibacterales</taxon>
        <taxon>Candidatus Palauibacteraceae</taxon>
        <taxon>Candidatus Kutchimonas</taxon>
    </lineage>
</organism>